<keyword evidence="4 9" id="KW-0762">Sugar transport</keyword>
<evidence type="ECO:0000256" key="7">
    <source>
        <dbReference type="ARBA" id="ARBA00023136"/>
    </source>
</evidence>
<evidence type="ECO:0000313" key="9">
    <source>
        <dbReference type="EMBL" id="BAP86135.1"/>
    </source>
</evidence>
<dbReference type="PANTHER" id="PTHR16119:SF17">
    <property type="entry name" value="TRANSMEMBRANE PROTEIN 144"/>
    <property type="match status" value="1"/>
</dbReference>
<dbReference type="GO" id="GO:0015144">
    <property type="term" value="F:carbohydrate transmembrane transporter activity"/>
    <property type="evidence" value="ECO:0007669"/>
    <property type="project" value="InterPro"/>
</dbReference>
<dbReference type="Proteomes" id="UP000031620">
    <property type="component" value="Chromosome"/>
</dbReference>
<dbReference type="KEGG" id="lho:LOOC260_116270"/>
<keyword evidence="3" id="KW-0813">Transport</keyword>
<dbReference type="Pfam" id="PF06800">
    <property type="entry name" value="Sugar_transport"/>
    <property type="match status" value="1"/>
</dbReference>
<dbReference type="PANTHER" id="PTHR16119">
    <property type="entry name" value="TRANSMEMBRANE PROTEIN 144"/>
    <property type="match status" value="1"/>
</dbReference>
<keyword evidence="6 8" id="KW-1133">Transmembrane helix</keyword>
<keyword evidence="7 8" id="KW-0472">Membrane</keyword>
<evidence type="ECO:0000256" key="1">
    <source>
        <dbReference type="ARBA" id="ARBA00004651"/>
    </source>
</evidence>
<evidence type="ECO:0000256" key="8">
    <source>
        <dbReference type="SAM" id="Phobius"/>
    </source>
</evidence>
<feature type="transmembrane region" description="Helical" evidence="8">
    <location>
        <begin position="239"/>
        <end position="260"/>
    </location>
</feature>
<dbReference type="STRING" id="1291742.LOOC260_116270"/>
<name>A0A0A1GVZ7_9LACO</name>
<feature type="transmembrane region" description="Helical" evidence="8">
    <location>
        <begin position="156"/>
        <end position="175"/>
    </location>
</feature>
<dbReference type="CDD" id="cd23110">
    <property type="entry name" value="GRP"/>
    <property type="match status" value="1"/>
</dbReference>
<dbReference type="InterPro" id="IPR037185">
    <property type="entry name" value="EmrE-like"/>
</dbReference>
<comment type="subcellular location">
    <subcellularLocation>
        <location evidence="1">Cell membrane</location>
        <topology evidence="1">Multi-pass membrane protein</topology>
    </subcellularLocation>
</comment>
<feature type="transmembrane region" description="Helical" evidence="8">
    <location>
        <begin position="31"/>
        <end position="49"/>
    </location>
</feature>
<organism evidence="9 10">
    <name type="scientific">Paucilactobacillus hokkaidonensis JCM 18461</name>
    <dbReference type="NCBI Taxonomy" id="1291742"/>
    <lineage>
        <taxon>Bacteria</taxon>
        <taxon>Bacillati</taxon>
        <taxon>Bacillota</taxon>
        <taxon>Bacilli</taxon>
        <taxon>Lactobacillales</taxon>
        <taxon>Lactobacillaceae</taxon>
        <taxon>Paucilactobacillus</taxon>
    </lineage>
</organism>
<evidence type="ECO:0000256" key="6">
    <source>
        <dbReference type="ARBA" id="ARBA00022989"/>
    </source>
</evidence>
<keyword evidence="5 8" id="KW-0812">Transmembrane</keyword>
<dbReference type="GO" id="GO:0005886">
    <property type="term" value="C:plasma membrane"/>
    <property type="evidence" value="ECO:0007669"/>
    <property type="project" value="UniProtKB-SubCell"/>
</dbReference>
<evidence type="ECO:0000313" key="10">
    <source>
        <dbReference type="Proteomes" id="UP000031620"/>
    </source>
</evidence>
<dbReference type="SUPFAM" id="SSF103481">
    <property type="entry name" value="Multidrug resistance efflux transporter EmrE"/>
    <property type="match status" value="1"/>
</dbReference>
<dbReference type="RefSeq" id="WP_041094208.1">
    <property type="nucleotide sequence ID" value="NZ_AP014680.1"/>
</dbReference>
<sequence>MAILIALIPALAWGSIGLISGKLGGTPIQQTLGMTTGAVLFGLLTWFIYHPEMTGKVWLSGLLSGLFWSVGQSQQFTSMKAIGISKTVPISTGLQLAGNALAGVLLFHEWKTGHMIVVGTIAVIVLISGAVLTSLRDRANVSDTASGHDNVSAGTRAIALSTLGYILYTIIVNYANVNAKAVVLPQAVGMLAGAMIFALMTHSGKDILKKESYKNVITGLVWGTGNLFMFLSIPAVGLAISYSLAQSGIVISTFGSIFLLGEKKTSKEMLYVVLGSILVIVGSALLGSLK</sequence>
<evidence type="ECO:0000256" key="5">
    <source>
        <dbReference type="ARBA" id="ARBA00022692"/>
    </source>
</evidence>
<dbReference type="EMBL" id="AP014680">
    <property type="protein sequence ID" value="BAP86135.1"/>
    <property type="molecule type" value="Genomic_DNA"/>
</dbReference>
<evidence type="ECO:0000256" key="4">
    <source>
        <dbReference type="ARBA" id="ARBA00022597"/>
    </source>
</evidence>
<feature type="transmembrane region" description="Helical" evidence="8">
    <location>
        <begin position="213"/>
        <end position="233"/>
    </location>
</feature>
<feature type="transmembrane region" description="Helical" evidence="8">
    <location>
        <begin position="269"/>
        <end position="289"/>
    </location>
</feature>
<feature type="transmembrane region" description="Helical" evidence="8">
    <location>
        <begin position="181"/>
        <end position="201"/>
    </location>
</feature>
<accession>A0A0A1GVZ7</accession>
<reference evidence="9 10" key="1">
    <citation type="submission" date="2014-11" db="EMBL/GenBank/DDBJ databases">
        <title>Complete genome sequence and analysis of Lactobacillus hokkaidonensis LOOC260T.</title>
        <authorList>
            <person name="Tanizawa Y."/>
            <person name="Tohno M."/>
            <person name="Kaminuma E."/>
            <person name="Nakamura Y."/>
            <person name="Arita M."/>
        </authorList>
    </citation>
    <scope>NUCLEOTIDE SEQUENCE [LARGE SCALE GENOMIC DNA]</scope>
    <source>
        <strain evidence="9 10">LOOC260</strain>
    </source>
</reference>
<comment type="similarity">
    <text evidence="2">Belongs to the GRP transporter (TC 2.A.7.5) family.</text>
</comment>
<dbReference type="InterPro" id="IPR010651">
    <property type="entry name" value="Sugar_transport"/>
</dbReference>
<protein>
    <submittedName>
        <fullName evidence="9">Glucose transporter GlcU</fullName>
    </submittedName>
</protein>
<feature type="transmembrane region" description="Helical" evidence="8">
    <location>
        <begin position="113"/>
        <end position="135"/>
    </location>
</feature>
<dbReference type="HOGENOM" id="CLU_076024_0_0_9"/>
<gene>
    <name evidence="9" type="ORF">LOOC260_116270</name>
</gene>
<evidence type="ECO:0000256" key="3">
    <source>
        <dbReference type="ARBA" id="ARBA00022448"/>
    </source>
</evidence>
<proteinExistence type="inferred from homology"/>
<evidence type="ECO:0000256" key="2">
    <source>
        <dbReference type="ARBA" id="ARBA00006117"/>
    </source>
</evidence>
<dbReference type="AlphaFoldDB" id="A0A0A1GVZ7"/>